<keyword evidence="1" id="KW-0732">Signal</keyword>
<feature type="chain" id="PRO_5032268281" evidence="1">
    <location>
        <begin position="25"/>
        <end position="63"/>
    </location>
</feature>
<evidence type="ECO:0000313" key="2">
    <source>
        <dbReference type="EMBL" id="CAF4417106.1"/>
    </source>
</evidence>
<name>A0A820QBZ2_9BILA</name>
<organism evidence="2 3">
    <name type="scientific">Adineta steineri</name>
    <dbReference type="NCBI Taxonomy" id="433720"/>
    <lineage>
        <taxon>Eukaryota</taxon>
        <taxon>Metazoa</taxon>
        <taxon>Spiralia</taxon>
        <taxon>Gnathifera</taxon>
        <taxon>Rotifera</taxon>
        <taxon>Eurotatoria</taxon>
        <taxon>Bdelloidea</taxon>
        <taxon>Adinetida</taxon>
        <taxon>Adinetidae</taxon>
        <taxon>Adineta</taxon>
    </lineage>
</organism>
<sequence length="63" mass="7319">MFEINKYFQNIILIFLLLTNTSTTNNLLRNGDFSQLDLNGQPTHWNIHIGQGNNSIKILPKKY</sequence>
<dbReference type="EMBL" id="CAJOBB010026599">
    <property type="protein sequence ID" value="CAF4417106.1"/>
    <property type="molecule type" value="Genomic_DNA"/>
</dbReference>
<protein>
    <submittedName>
        <fullName evidence="2">Uncharacterized protein</fullName>
    </submittedName>
</protein>
<dbReference type="Proteomes" id="UP000663868">
    <property type="component" value="Unassembled WGS sequence"/>
</dbReference>
<comment type="caution">
    <text evidence="2">The sequence shown here is derived from an EMBL/GenBank/DDBJ whole genome shotgun (WGS) entry which is preliminary data.</text>
</comment>
<evidence type="ECO:0000313" key="3">
    <source>
        <dbReference type="Proteomes" id="UP000663868"/>
    </source>
</evidence>
<proteinExistence type="predicted"/>
<feature type="non-terminal residue" evidence="2">
    <location>
        <position position="63"/>
    </location>
</feature>
<feature type="signal peptide" evidence="1">
    <location>
        <begin position="1"/>
        <end position="24"/>
    </location>
</feature>
<accession>A0A820QBZ2</accession>
<gene>
    <name evidence="2" type="ORF">KXQ929_LOCUS51956</name>
</gene>
<evidence type="ECO:0000256" key="1">
    <source>
        <dbReference type="SAM" id="SignalP"/>
    </source>
</evidence>
<reference evidence="2" key="1">
    <citation type="submission" date="2021-02" db="EMBL/GenBank/DDBJ databases">
        <authorList>
            <person name="Nowell W R."/>
        </authorList>
    </citation>
    <scope>NUCLEOTIDE SEQUENCE</scope>
</reference>
<dbReference type="AlphaFoldDB" id="A0A820QBZ2"/>